<feature type="repeat" description="WD" evidence="4">
    <location>
        <begin position="348"/>
        <end position="381"/>
    </location>
</feature>
<dbReference type="EnsemblProtists" id="EKX50141">
    <property type="protein sequence ID" value="EKX50141"/>
    <property type="gene ID" value="GUITHDRAFT_103955"/>
</dbReference>
<dbReference type="InterPro" id="IPR018997">
    <property type="entry name" value="PUB_domain"/>
</dbReference>
<evidence type="ECO:0000256" key="1">
    <source>
        <dbReference type="ARBA" id="ARBA00022490"/>
    </source>
</evidence>
<evidence type="ECO:0000259" key="7">
    <source>
        <dbReference type="Pfam" id="PF09409"/>
    </source>
</evidence>
<dbReference type="OrthoDB" id="10265988at2759"/>
<feature type="region of interest" description="Disordered" evidence="5">
    <location>
        <begin position="502"/>
        <end position="534"/>
    </location>
</feature>
<keyword evidence="1" id="KW-0963">Cytoplasm</keyword>
<dbReference type="HOGENOM" id="CLU_510430_0_0_1"/>
<keyword evidence="2 4" id="KW-0853">WD repeat</keyword>
<dbReference type="SMART" id="SM00320">
    <property type="entry name" value="WD40"/>
    <property type="match status" value="6"/>
</dbReference>
<dbReference type="PANTHER" id="PTHR19849:SF0">
    <property type="entry name" value="PHOSPHOLIPASE A-2-ACTIVATING PROTEIN"/>
    <property type="match status" value="1"/>
</dbReference>
<dbReference type="GO" id="GO:0010992">
    <property type="term" value="P:ubiquitin recycling"/>
    <property type="evidence" value="ECO:0007669"/>
    <property type="project" value="TreeGrafter"/>
</dbReference>
<dbReference type="Proteomes" id="UP000011087">
    <property type="component" value="Unassembled WGS sequence"/>
</dbReference>
<evidence type="ECO:0000256" key="2">
    <source>
        <dbReference type="ARBA" id="ARBA00022574"/>
    </source>
</evidence>
<dbReference type="GO" id="GO:0005634">
    <property type="term" value="C:nucleus"/>
    <property type="evidence" value="ECO:0007669"/>
    <property type="project" value="TreeGrafter"/>
</dbReference>
<dbReference type="PROSITE" id="PS50294">
    <property type="entry name" value="WD_REPEATS_REGION"/>
    <property type="match status" value="3"/>
</dbReference>
<dbReference type="SUPFAM" id="SSF143503">
    <property type="entry name" value="PUG domain-like"/>
    <property type="match status" value="1"/>
</dbReference>
<feature type="chain" id="PRO_5008771689" description="PUB domain-containing protein" evidence="6">
    <location>
        <begin position="24"/>
        <end position="534"/>
    </location>
</feature>
<name>L1JNH4_GUITC</name>
<dbReference type="eggNOG" id="KOG0301">
    <property type="taxonomic scope" value="Eukaryota"/>
</dbReference>
<dbReference type="InterPro" id="IPR036339">
    <property type="entry name" value="PUB-like_dom_sf"/>
</dbReference>
<dbReference type="Pfam" id="PF09409">
    <property type="entry name" value="PUB"/>
    <property type="match status" value="1"/>
</dbReference>
<reference evidence="9" key="3">
    <citation type="submission" date="2016-03" db="UniProtKB">
        <authorList>
            <consortium name="EnsemblProtists"/>
        </authorList>
    </citation>
    <scope>IDENTIFICATION</scope>
</reference>
<organism evidence="8">
    <name type="scientific">Guillardia theta (strain CCMP2712)</name>
    <name type="common">Cryptophyte</name>
    <dbReference type="NCBI Taxonomy" id="905079"/>
    <lineage>
        <taxon>Eukaryota</taxon>
        <taxon>Cryptophyceae</taxon>
        <taxon>Pyrenomonadales</taxon>
        <taxon>Geminigeraceae</taxon>
        <taxon>Guillardia</taxon>
    </lineage>
</organism>
<dbReference type="GO" id="GO:0043161">
    <property type="term" value="P:proteasome-mediated ubiquitin-dependent protein catabolic process"/>
    <property type="evidence" value="ECO:0007669"/>
    <property type="project" value="TreeGrafter"/>
</dbReference>
<dbReference type="AlphaFoldDB" id="L1JNH4"/>
<dbReference type="RefSeq" id="XP_005837121.1">
    <property type="nucleotide sequence ID" value="XM_005837064.1"/>
</dbReference>
<dbReference type="PROSITE" id="PS50082">
    <property type="entry name" value="WD_REPEATS_2"/>
    <property type="match status" value="4"/>
</dbReference>
<dbReference type="Gene3D" id="1.20.58.2190">
    <property type="match status" value="1"/>
</dbReference>
<accession>L1JNH4</accession>
<evidence type="ECO:0000313" key="8">
    <source>
        <dbReference type="EMBL" id="EKX50141.1"/>
    </source>
</evidence>
<protein>
    <recommendedName>
        <fullName evidence="7">PUB domain-containing protein</fullName>
    </recommendedName>
</protein>
<dbReference type="PRINTS" id="PR00320">
    <property type="entry name" value="GPROTEINBRPT"/>
</dbReference>
<dbReference type="InterPro" id="IPR015943">
    <property type="entry name" value="WD40/YVTN_repeat-like_dom_sf"/>
</dbReference>
<feature type="signal peptide" evidence="6">
    <location>
        <begin position="1"/>
        <end position="23"/>
    </location>
</feature>
<evidence type="ECO:0000256" key="4">
    <source>
        <dbReference type="PROSITE-ProRule" id="PRU00221"/>
    </source>
</evidence>
<evidence type="ECO:0000313" key="9">
    <source>
        <dbReference type="EnsemblProtists" id="EKX50141"/>
    </source>
</evidence>
<dbReference type="PaxDb" id="55529-EKX50141"/>
<keyword evidence="6" id="KW-0732">Signal</keyword>
<evidence type="ECO:0000256" key="3">
    <source>
        <dbReference type="ARBA" id="ARBA00022737"/>
    </source>
</evidence>
<dbReference type="EMBL" id="JH992979">
    <property type="protein sequence ID" value="EKX50141.1"/>
    <property type="molecule type" value="Genomic_DNA"/>
</dbReference>
<dbReference type="GO" id="GO:0005737">
    <property type="term" value="C:cytoplasm"/>
    <property type="evidence" value="ECO:0007669"/>
    <property type="project" value="TreeGrafter"/>
</dbReference>
<dbReference type="OMA" id="ENICALH"/>
<evidence type="ECO:0000313" key="10">
    <source>
        <dbReference type="Proteomes" id="UP000011087"/>
    </source>
</evidence>
<keyword evidence="3" id="KW-0677">Repeat</keyword>
<feature type="repeat" description="WD" evidence="4">
    <location>
        <begin position="398"/>
        <end position="428"/>
    </location>
</feature>
<dbReference type="GO" id="GO:0043130">
    <property type="term" value="F:ubiquitin binding"/>
    <property type="evidence" value="ECO:0007669"/>
    <property type="project" value="TreeGrafter"/>
</dbReference>
<evidence type="ECO:0000256" key="5">
    <source>
        <dbReference type="SAM" id="MobiDB-lite"/>
    </source>
</evidence>
<dbReference type="STRING" id="905079.L1JNH4"/>
<reference evidence="8 10" key="1">
    <citation type="journal article" date="2012" name="Nature">
        <title>Algal genomes reveal evolutionary mosaicism and the fate of nucleomorphs.</title>
        <authorList>
            <consortium name="DOE Joint Genome Institute"/>
            <person name="Curtis B.A."/>
            <person name="Tanifuji G."/>
            <person name="Burki F."/>
            <person name="Gruber A."/>
            <person name="Irimia M."/>
            <person name="Maruyama S."/>
            <person name="Arias M.C."/>
            <person name="Ball S.G."/>
            <person name="Gile G.H."/>
            <person name="Hirakawa Y."/>
            <person name="Hopkins J.F."/>
            <person name="Kuo A."/>
            <person name="Rensing S.A."/>
            <person name="Schmutz J."/>
            <person name="Symeonidi A."/>
            <person name="Elias M."/>
            <person name="Eveleigh R.J."/>
            <person name="Herman E.K."/>
            <person name="Klute M.J."/>
            <person name="Nakayama T."/>
            <person name="Obornik M."/>
            <person name="Reyes-Prieto A."/>
            <person name="Armbrust E.V."/>
            <person name="Aves S.J."/>
            <person name="Beiko R.G."/>
            <person name="Coutinho P."/>
            <person name="Dacks J.B."/>
            <person name="Durnford D.G."/>
            <person name="Fast N.M."/>
            <person name="Green B.R."/>
            <person name="Grisdale C.J."/>
            <person name="Hempel F."/>
            <person name="Henrissat B."/>
            <person name="Hoppner M.P."/>
            <person name="Ishida K."/>
            <person name="Kim E."/>
            <person name="Koreny L."/>
            <person name="Kroth P.G."/>
            <person name="Liu Y."/>
            <person name="Malik S.B."/>
            <person name="Maier U.G."/>
            <person name="McRose D."/>
            <person name="Mock T."/>
            <person name="Neilson J.A."/>
            <person name="Onodera N.T."/>
            <person name="Poole A.M."/>
            <person name="Pritham E.J."/>
            <person name="Richards T.A."/>
            <person name="Rocap G."/>
            <person name="Roy S.W."/>
            <person name="Sarai C."/>
            <person name="Schaack S."/>
            <person name="Shirato S."/>
            <person name="Slamovits C.H."/>
            <person name="Spencer D.F."/>
            <person name="Suzuki S."/>
            <person name="Worden A.Z."/>
            <person name="Zauner S."/>
            <person name="Barry K."/>
            <person name="Bell C."/>
            <person name="Bharti A.K."/>
            <person name="Crow J.A."/>
            <person name="Grimwood J."/>
            <person name="Kramer R."/>
            <person name="Lindquist E."/>
            <person name="Lucas S."/>
            <person name="Salamov A."/>
            <person name="McFadden G.I."/>
            <person name="Lane C.E."/>
            <person name="Keeling P.J."/>
            <person name="Gray M.W."/>
            <person name="Grigoriev I.V."/>
            <person name="Archibald J.M."/>
        </authorList>
    </citation>
    <scope>NUCLEOTIDE SEQUENCE</scope>
    <source>
        <strain evidence="8 10">CCMP2712</strain>
    </source>
</reference>
<sequence length="534" mass="57368">MLTSLPRIFKLTVLVCGFCSIDAGRMPLGNAAKVTGLRSPRLTGAPSMTGMRSDMLRAGLPSLRIVGLRGGEGELAVEEAVNNLRSKSLDLGKTNEEVVQALKLMQTYIENIIKNPAETKFQKIRAGNKAFTSKIASLEGAAEVTADTLGHMVTTGPEGDGEQQIEEFWRLSCTLQGHEGDVRGISVVGDGKLVTASRDKSLKLWVESKEEGGEDGKAASYTYKDSKQLTGHEYHVASCSYLGPSDENPNGLILSGSYDYTSSGQVKVPAVVNMWDAETGDLRHSLTGHTATVSSIACSTDGKEIFSASWDKAVWALLPLPGNKLLSGSADRTIRLWDTVEGKCIGTLTGHSDCVRALVMLPDGKVASAGNDCMIKIWSLDLSGNSLEQTCGFCLGTFAGHENFIYDLAVLPNGDLVSAGEDRTIRVWRDGRQVCAIRNPDTVWSIAAISNGDIAAACADGKARIFTQADERMASEEQQNEYEELLAKTKIASHTLGGLQLEKLPGPEALERAGDHDGQVELEGEEEGGRRTWK</sequence>
<evidence type="ECO:0000256" key="6">
    <source>
        <dbReference type="SAM" id="SignalP"/>
    </source>
</evidence>
<dbReference type="InterPro" id="IPR001680">
    <property type="entry name" value="WD40_rpt"/>
</dbReference>
<dbReference type="PANTHER" id="PTHR19849">
    <property type="entry name" value="PHOSPHOLIPASE A-2-ACTIVATING PROTEIN"/>
    <property type="match status" value="1"/>
</dbReference>
<dbReference type="Pfam" id="PF00400">
    <property type="entry name" value="WD40"/>
    <property type="match status" value="4"/>
</dbReference>
<dbReference type="Gene3D" id="2.130.10.10">
    <property type="entry name" value="YVTN repeat-like/Quinoprotein amine dehydrogenase"/>
    <property type="match status" value="3"/>
</dbReference>
<dbReference type="SUPFAM" id="SSF50978">
    <property type="entry name" value="WD40 repeat-like"/>
    <property type="match status" value="1"/>
</dbReference>
<reference evidence="10" key="2">
    <citation type="submission" date="2012-11" db="EMBL/GenBank/DDBJ databases">
        <authorList>
            <person name="Kuo A."/>
            <person name="Curtis B.A."/>
            <person name="Tanifuji G."/>
            <person name="Burki F."/>
            <person name="Gruber A."/>
            <person name="Irimia M."/>
            <person name="Maruyama S."/>
            <person name="Arias M.C."/>
            <person name="Ball S.G."/>
            <person name="Gile G.H."/>
            <person name="Hirakawa Y."/>
            <person name="Hopkins J.F."/>
            <person name="Rensing S.A."/>
            <person name="Schmutz J."/>
            <person name="Symeonidi A."/>
            <person name="Elias M."/>
            <person name="Eveleigh R.J."/>
            <person name="Herman E.K."/>
            <person name="Klute M.J."/>
            <person name="Nakayama T."/>
            <person name="Obornik M."/>
            <person name="Reyes-Prieto A."/>
            <person name="Armbrust E.V."/>
            <person name="Aves S.J."/>
            <person name="Beiko R.G."/>
            <person name="Coutinho P."/>
            <person name="Dacks J.B."/>
            <person name="Durnford D.G."/>
            <person name="Fast N.M."/>
            <person name="Green B.R."/>
            <person name="Grisdale C."/>
            <person name="Hempe F."/>
            <person name="Henrissat B."/>
            <person name="Hoppner M.P."/>
            <person name="Ishida K.-I."/>
            <person name="Kim E."/>
            <person name="Koreny L."/>
            <person name="Kroth P.G."/>
            <person name="Liu Y."/>
            <person name="Malik S.-B."/>
            <person name="Maier U.G."/>
            <person name="McRose D."/>
            <person name="Mock T."/>
            <person name="Neilson J.A."/>
            <person name="Onodera N.T."/>
            <person name="Poole A.M."/>
            <person name="Pritham E.J."/>
            <person name="Richards T.A."/>
            <person name="Rocap G."/>
            <person name="Roy S.W."/>
            <person name="Sarai C."/>
            <person name="Schaack S."/>
            <person name="Shirato S."/>
            <person name="Slamovits C.H."/>
            <person name="Spencer D.F."/>
            <person name="Suzuki S."/>
            <person name="Worden A.Z."/>
            <person name="Zauner S."/>
            <person name="Barry K."/>
            <person name="Bell C."/>
            <person name="Bharti A.K."/>
            <person name="Crow J.A."/>
            <person name="Grimwood J."/>
            <person name="Kramer R."/>
            <person name="Lindquist E."/>
            <person name="Lucas S."/>
            <person name="Salamov A."/>
            <person name="McFadden G.I."/>
            <person name="Lane C.E."/>
            <person name="Keeling P.J."/>
            <person name="Gray M.W."/>
            <person name="Grigoriev I.V."/>
            <person name="Archibald J.M."/>
        </authorList>
    </citation>
    <scope>NUCLEOTIDE SEQUENCE</scope>
    <source>
        <strain evidence="10">CCMP2712</strain>
    </source>
</reference>
<feature type="repeat" description="WD" evidence="4">
    <location>
        <begin position="322"/>
        <end position="347"/>
    </location>
</feature>
<feature type="compositionally biased region" description="Basic and acidic residues" evidence="5">
    <location>
        <begin position="509"/>
        <end position="519"/>
    </location>
</feature>
<dbReference type="KEGG" id="gtt:GUITHDRAFT_103955"/>
<dbReference type="InterPro" id="IPR020472">
    <property type="entry name" value="WD40_PAC1"/>
</dbReference>
<keyword evidence="10" id="KW-1185">Reference proteome</keyword>
<dbReference type="InterPro" id="IPR036322">
    <property type="entry name" value="WD40_repeat_dom_sf"/>
</dbReference>
<feature type="domain" description="PUB" evidence="7">
    <location>
        <begin position="96"/>
        <end position="144"/>
    </location>
</feature>
<feature type="repeat" description="WD" evidence="4">
    <location>
        <begin position="175"/>
        <end position="205"/>
    </location>
</feature>
<dbReference type="CDD" id="cd00200">
    <property type="entry name" value="WD40"/>
    <property type="match status" value="1"/>
</dbReference>
<dbReference type="GeneID" id="17306995"/>
<gene>
    <name evidence="8" type="ORF">GUITHDRAFT_103955</name>
</gene>
<proteinExistence type="predicted"/>